<dbReference type="InterPro" id="IPR011708">
    <property type="entry name" value="DNA_pol3_alpha_NTPase_dom"/>
</dbReference>
<dbReference type="SUPFAM" id="SSF89550">
    <property type="entry name" value="PHP domain-like"/>
    <property type="match status" value="1"/>
</dbReference>
<evidence type="ECO:0000313" key="15">
    <source>
        <dbReference type="EMBL" id="RBP40718.1"/>
    </source>
</evidence>
<evidence type="ECO:0000256" key="2">
    <source>
        <dbReference type="ARBA" id="ARBA00007391"/>
    </source>
</evidence>
<dbReference type="EMBL" id="QNRQ01000003">
    <property type="protein sequence ID" value="RBP40718.1"/>
    <property type="molecule type" value="Genomic_DNA"/>
</dbReference>
<organism evidence="15 16">
    <name type="scientific">Eoetvoesiella caeni</name>
    <dbReference type="NCBI Taxonomy" id="645616"/>
    <lineage>
        <taxon>Bacteria</taxon>
        <taxon>Pseudomonadati</taxon>
        <taxon>Pseudomonadota</taxon>
        <taxon>Betaproteobacteria</taxon>
        <taxon>Burkholderiales</taxon>
        <taxon>Alcaligenaceae</taxon>
        <taxon>Eoetvoesiella</taxon>
    </lineage>
</organism>
<evidence type="ECO:0000256" key="6">
    <source>
        <dbReference type="ARBA" id="ARBA00022679"/>
    </source>
</evidence>
<dbReference type="NCBIfam" id="TIGR00594">
    <property type="entry name" value="polc"/>
    <property type="match status" value="1"/>
</dbReference>
<dbReference type="RefSeq" id="WP_113932502.1">
    <property type="nucleotide sequence ID" value="NZ_JACCEU010000004.1"/>
</dbReference>
<dbReference type="Gene3D" id="1.10.150.870">
    <property type="match status" value="1"/>
</dbReference>
<keyword evidence="5 13" id="KW-0963">Cytoplasm</keyword>
<dbReference type="InterPro" id="IPR004013">
    <property type="entry name" value="PHP_dom"/>
</dbReference>
<dbReference type="CDD" id="cd04485">
    <property type="entry name" value="DnaE_OBF"/>
    <property type="match status" value="1"/>
</dbReference>
<dbReference type="GO" id="GO:0003887">
    <property type="term" value="F:DNA-directed DNA polymerase activity"/>
    <property type="evidence" value="ECO:0007669"/>
    <property type="project" value="UniProtKB-UniRule"/>
</dbReference>
<dbReference type="InterPro" id="IPR040982">
    <property type="entry name" value="DNA_pol3_finger"/>
</dbReference>
<comment type="similarity">
    <text evidence="2 13">Belongs to the DNA polymerase type-C family. DnaE2 subfamily.</text>
</comment>
<dbReference type="Pfam" id="PF02811">
    <property type="entry name" value="PHP"/>
    <property type="match status" value="1"/>
</dbReference>
<accession>A0A366HG55</accession>
<evidence type="ECO:0000256" key="4">
    <source>
        <dbReference type="ARBA" id="ARBA00017273"/>
    </source>
</evidence>
<dbReference type="EC" id="2.7.7.7" evidence="3 13"/>
<keyword evidence="16" id="KW-1185">Reference proteome</keyword>
<evidence type="ECO:0000313" key="16">
    <source>
        <dbReference type="Proteomes" id="UP000253628"/>
    </source>
</evidence>
<dbReference type="PANTHER" id="PTHR32294:SF4">
    <property type="entry name" value="ERROR-PRONE DNA POLYMERASE"/>
    <property type="match status" value="1"/>
</dbReference>
<dbReference type="InterPro" id="IPR004365">
    <property type="entry name" value="NA-bd_OB_tRNA"/>
</dbReference>
<dbReference type="GO" id="GO:0006281">
    <property type="term" value="P:DNA repair"/>
    <property type="evidence" value="ECO:0007669"/>
    <property type="project" value="UniProtKB-UniRule"/>
</dbReference>
<evidence type="ECO:0000256" key="5">
    <source>
        <dbReference type="ARBA" id="ARBA00022490"/>
    </source>
</evidence>
<evidence type="ECO:0000256" key="7">
    <source>
        <dbReference type="ARBA" id="ARBA00022695"/>
    </source>
</evidence>
<dbReference type="HAMAP" id="MF_01902">
    <property type="entry name" value="DNApol_error_prone"/>
    <property type="match status" value="1"/>
</dbReference>
<comment type="function">
    <text evidence="13">DNA polymerase involved in damage-induced mutagenesis and translesion synthesis (TLS). It is not the major replicative DNA polymerase.</text>
</comment>
<dbReference type="Pfam" id="PF17657">
    <property type="entry name" value="DNA_pol3_finger"/>
    <property type="match status" value="1"/>
</dbReference>
<dbReference type="InterPro" id="IPR023073">
    <property type="entry name" value="DnaE2"/>
</dbReference>
<dbReference type="NCBIfam" id="NF004225">
    <property type="entry name" value="PRK05672.1"/>
    <property type="match status" value="1"/>
</dbReference>
<feature type="domain" description="Polymerase/histidinol phosphatase N-terminal" evidence="14">
    <location>
        <begin position="14"/>
        <end position="87"/>
    </location>
</feature>
<dbReference type="AlphaFoldDB" id="A0A366HG55"/>
<gene>
    <name evidence="13" type="primary">dnaE2</name>
    <name evidence="15" type="ORF">DFR37_10356</name>
</gene>
<evidence type="ECO:0000256" key="1">
    <source>
        <dbReference type="ARBA" id="ARBA00004496"/>
    </source>
</evidence>
<dbReference type="Pfam" id="PF07733">
    <property type="entry name" value="DNA_pol3_alpha"/>
    <property type="match status" value="1"/>
</dbReference>
<evidence type="ECO:0000256" key="13">
    <source>
        <dbReference type="HAMAP-Rule" id="MF_01902"/>
    </source>
</evidence>
<dbReference type="PANTHER" id="PTHR32294">
    <property type="entry name" value="DNA POLYMERASE III SUBUNIT ALPHA"/>
    <property type="match status" value="1"/>
</dbReference>
<dbReference type="Gene3D" id="3.20.20.140">
    <property type="entry name" value="Metal-dependent hydrolases"/>
    <property type="match status" value="1"/>
</dbReference>
<dbReference type="InterPro" id="IPR029460">
    <property type="entry name" value="DNAPol_HHH"/>
</dbReference>
<dbReference type="CDD" id="cd07434">
    <property type="entry name" value="PHP_PolIIIA_DnaE2"/>
    <property type="match status" value="1"/>
</dbReference>
<evidence type="ECO:0000256" key="10">
    <source>
        <dbReference type="ARBA" id="ARBA00022932"/>
    </source>
</evidence>
<dbReference type="GO" id="GO:0006260">
    <property type="term" value="P:DNA replication"/>
    <property type="evidence" value="ECO:0007669"/>
    <property type="project" value="UniProtKB-KW"/>
</dbReference>
<evidence type="ECO:0000256" key="3">
    <source>
        <dbReference type="ARBA" id="ARBA00012417"/>
    </source>
</evidence>
<dbReference type="SMART" id="SM00481">
    <property type="entry name" value="POLIIIAc"/>
    <property type="match status" value="1"/>
</dbReference>
<keyword evidence="8 13" id="KW-0235">DNA replication</keyword>
<keyword evidence="6 13" id="KW-0808">Transferase</keyword>
<dbReference type="Pfam" id="PF01336">
    <property type="entry name" value="tRNA_anti-codon"/>
    <property type="match status" value="1"/>
</dbReference>
<evidence type="ECO:0000256" key="11">
    <source>
        <dbReference type="ARBA" id="ARBA00023204"/>
    </source>
</evidence>
<dbReference type="Proteomes" id="UP000253628">
    <property type="component" value="Unassembled WGS sequence"/>
</dbReference>
<keyword evidence="9 13" id="KW-0227">DNA damage</keyword>
<dbReference type="InterPro" id="IPR016195">
    <property type="entry name" value="Pol/histidinol_Pase-like"/>
</dbReference>
<comment type="catalytic activity">
    <reaction evidence="12 13">
        <text>DNA(n) + a 2'-deoxyribonucleoside 5'-triphosphate = DNA(n+1) + diphosphate</text>
        <dbReference type="Rhea" id="RHEA:22508"/>
        <dbReference type="Rhea" id="RHEA-COMP:17339"/>
        <dbReference type="Rhea" id="RHEA-COMP:17340"/>
        <dbReference type="ChEBI" id="CHEBI:33019"/>
        <dbReference type="ChEBI" id="CHEBI:61560"/>
        <dbReference type="ChEBI" id="CHEBI:173112"/>
        <dbReference type="EC" id="2.7.7.7"/>
    </reaction>
</comment>
<name>A0A366HG55_9BURK</name>
<proteinExistence type="inferred from homology"/>
<dbReference type="GO" id="GO:0008408">
    <property type="term" value="F:3'-5' exonuclease activity"/>
    <property type="evidence" value="ECO:0007669"/>
    <property type="project" value="InterPro"/>
</dbReference>
<dbReference type="InterPro" id="IPR003141">
    <property type="entry name" value="Pol/His_phosphatase_N"/>
</dbReference>
<dbReference type="Pfam" id="PF14579">
    <property type="entry name" value="HHH_6"/>
    <property type="match status" value="1"/>
</dbReference>
<keyword evidence="7 13" id="KW-0548">Nucleotidyltransferase</keyword>
<dbReference type="OrthoDB" id="9803237at2"/>
<evidence type="ECO:0000256" key="9">
    <source>
        <dbReference type="ARBA" id="ARBA00022763"/>
    </source>
</evidence>
<dbReference type="GO" id="GO:0005737">
    <property type="term" value="C:cytoplasm"/>
    <property type="evidence" value="ECO:0007669"/>
    <property type="project" value="UniProtKB-SubCell"/>
</dbReference>
<reference evidence="15 16" key="1">
    <citation type="submission" date="2018-06" db="EMBL/GenBank/DDBJ databases">
        <title>Genomic Encyclopedia of Type Strains, Phase IV (KMG-IV): sequencing the most valuable type-strain genomes for metagenomic binning, comparative biology and taxonomic classification.</title>
        <authorList>
            <person name="Goeker M."/>
        </authorList>
    </citation>
    <scope>NUCLEOTIDE SEQUENCE [LARGE SCALE GENOMIC DNA]</scope>
    <source>
        <strain evidence="15 16">DSM 25520</strain>
    </source>
</reference>
<keyword evidence="11 13" id="KW-0234">DNA repair</keyword>
<comment type="subcellular location">
    <subcellularLocation>
        <location evidence="1 13">Cytoplasm</location>
    </subcellularLocation>
</comment>
<sequence>MSTPPQASILDGYAELDCLSNFSFLKGASQPEELVHRAAELGYAALALSDDCSLAGVVRAHVAVKQINKEHYPDFKLIIGSRFFLQAPQMPPLQIIALASNVDGYGNLSEFITLVRMRSPQKGQYTLEPDQLYNPGSGYQHLCGLPNCQVILVPEYGIGSGMLRRQIGLVQPAFPGRLWLGLGLQHRHNDAQHLATIQQAGQTHGLPITAIGQAEMHSRSRQPMHDTLTAIRLHETIGQCGYALKSNAEHHLRSRSRLMRLYPRQTLLETLRIASLCTFNLDEIRYLYPTEAGPGGMTPRAYLHQETLRGARQRYPAGIPENVLKQVESELDIITGLRYESYFLTVYDLVMFARERGILCQGRGSAANSAVCYCLGITEVNPENGNTLFARFISTDRNEPPDIDVDFEHQRREEVIQYVYNKYGRQRAALTAVVTTYRTRSAVRDTGKALGIGLDLVDRIARSFEYWDGQQSLLEKMAEQGLEPNSHTVQAWAALAQTLKGFPRHLSQHPGGFVVSSGKLTRLVPIENAAMPDRSVVQWDKDDLDAMGLLKVDVLALGMLSALRRTLELAGQRRGHPFTMQNVPDNDEETFDMICQADTVGVFQIESRAQMSMLPRLKPRSFYDLVIQIAIVRPGPIHGDMVHPYLRRRQGVDTAIPASPKLEHILNRTLGIPIFQEQVMQIAMVAADFSPGEADELRRSMAAWKRKGTIDKLRPKLIAGMKKNGYPSDFIEAIYRQLEGFGEYGFPESHSASFAKLAYLSAWLKRHEPEAFLAALLNSQPMGFYSASQLVQDARRHNVRVLPVDVVHSTWESQFAAPQEENGDARARPAVRLGLHMVAGLSQEAGLRIEAARSASPFASTQDLARRAQLSRHDMDALASADALLILSGHRRIARWEAANMPLKGLLRAADIPETAAPTLAPPPEQEHITNDYRALGLSLRRHPVALLRPALEARRFVPAAVLQEDYPDNRLARACGIVTMRQRPQTAKGIVFVSLEDETGPVNVIVRPELVERQRLELVQSQLLGVYGVWQRKSGICHLLASRLVDLSSLLGELSTRSRDFH</sequence>
<evidence type="ECO:0000256" key="12">
    <source>
        <dbReference type="ARBA" id="ARBA00049244"/>
    </source>
</evidence>
<evidence type="ECO:0000256" key="8">
    <source>
        <dbReference type="ARBA" id="ARBA00022705"/>
    </source>
</evidence>
<evidence type="ECO:0000259" key="14">
    <source>
        <dbReference type="SMART" id="SM00481"/>
    </source>
</evidence>
<comment type="caution">
    <text evidence="15">The sequence shown here is derived from an EMBL/GenBank/DDBJ whole genome shotgun (WGS) entry which is preliminary data.</text>
</comment>
<dbReference type="GO" id="GO:0003676">
    <property type="term" value="F:nucleic acid binding"/>
    <property type="evidence" value="ECO:0007669"/>
    <property type="project" value="InterPro"/>
</dbReference>
<protein>
    <recommendedName>
        <fullName evidence="4 13">Error-prone DNA polymerase</fullName>
        <ecNumber evidence="3 13">2.7.7.7</ecNumber>
    </recommendedName>
</protein>
<keyword evidence="10 13" id="KW-0239">DNA-directed DNA polymerase</keyword>
<dbReference type="InterPro" id="IPR004805">
    <property type="entry name" value="DnaE2/DnaE/PolC"/>
</dbReference>